<evidence type="ECO:0000256" key="1">
    <source>
        <dbReference type="ARBA" id="ARBA00022603"/>
    </source>
</evidence>
<organism evidence="6 7">
    <name type="scientific">Agromyces humatus</name>
    <dbReference type="NCBI Taxonomy" id="279573"/>
    <lineage>
        <taxon>Bacteria</taxon>
        <taxon>Bacillati</taxon>
        <taxon>Actinomycetota</taxon>
        <taxon>Actinomycetes</taxon>
        <taxon>Micrococcales</taxon>
        <taxon>Microbacteriaceae</taxon>
        <taxon>Agromyces</taxon>
    </lineage>
</organism>
<evidence type="ECO:0000256" key="3">
    <source>
        <dbReference type="ARBA" id="ARBA00022688"/>
    </source>
</evidence>
<dbReference type="PANTHER" id="PTHR43464:SF19">
    <property type="entry name" value="UBIQUINONE BIOSYNTHESIS O-METHYLTRANSFERASE, MITOCHONDRIAL"/>
    <property type="match status" value="1"/>
</dbReference>
<sequence>MPIDNEVYDRLGAGWWDEGNPLNMLHGSCTPGRMGFFREILDHRGVVGGRALDVGCGAGFIAEELAGAGFTVTGIDPSRVAIETARAHAGQHGLDIEYLVGAGEELPFADATFDLVFCCDVLEHVRDLDRVIAETARVLRPGGLYLFDTINRTWKSKVLAIKAMQEWRLTRIMDTAIHEWSMFIAPEELAATLDRYGMDVGEVVGLAPRASWLTILTALGETRRGRISYGELSRRLDFGRVTSLGLSYMGFAVRRP</sequence>
<evidence type="ECO:0000256" key="4">
    <source>
        <dbReference type="ARBA" id="ARBA00022691"/>
    </source>
</evidence>
<feature type="domain" description="Methyltransferase type 11" evidence="5">
    <location>
        <begin position="52"/>
        <end position="147"/>
    </location>
</feature>
<dbReference type="Proteomes" id="UP001500506">
    <property type="component" value="Unassembled WGS sequence"/>
</dbReference>
<dbReference type="CDD" id="cd02440">
    <property type="entry name" value="AdoMet_MTases"/>
    <property type="match status" value="1"/>
</dbReference>
<evidence type="ECO:0000256" key="2">
    <source>
        <dbReference type="ARBA" id="ARBA00022679"/>
    </source>
</evidence>
<keyword evidence="2" id="KW-0808">Transferase</keyword>
<dbReference type="EMBL" id="BAAANH010000004">
    <property type="protein sequence ID" value="GAA1762491.1"/>
    <property type="molecule type" value="Genomic_DNA"/>
</dbReference>
<dbReference type="Pfam" id="PF08241">
    <property type="entry name" value="Methyltransf_11"/>
    <property type="match status" value="1"/>
</dbReference>
<evidence type="ECO:0000313" key="7">
    <source>
        <dbReference type="Proteomes" id="UP001500506"/>
    </source>
</evidence>
<keyword evidence="1 6" id="KW-0489">Methyltransferase</keyword>
<evidence type="ECO:0000259" key="5">
    <source>
        <dbReference type="Pfam" id="PF08241"/>
    </source>
</evidence>
<reference evidence="7" key="1">
    <citation type="journal article" date="2019" name="Int. J. Syst. Evol. Microbiol.">
        <title>The Global Catalogue of Microorganisms (GCM) 10K type strain sequencing project: providing services to taxonomists for standard genome sequencing and annotation.</title>
        <authorList>
            <consortium name="The Broad Institute Genomics Platform"/>
            <consortium name="The Broad Institute Genome Sequencing Center for Infectious Disease"/>
            <person name="Wu L."/>
            <person name="Ma J."/>
        </authorList>
    </citation>
    <scope>NUCLEOTIDE SEQUENCE [LARGE SCALE GENOMIC DNA]</scope>
    <source>
        <strain evidence="7">JCM 14319</strain>
    </source>
</reference>
<dbReference type="GO" id="GO:0008168">
    <property type="term" value="F:methyltransferase activity"/>
    <property type="evidence" value="ECO:0007669"/>
    <property type="project" value="UniProtKB-KW"/>
</dbReference>
<dbReference type="PANTHER" id="PTHR43464">
    <property type="entry name" value="METHYLTRANSFERASE"/>
    <property type="match status" value="1"/>
</dbReference>
<name>A0ABP4WTE1_9MICO</name>
<dbReference type="GO" id="GO:0032259">
    <property type="term" value="P:methylation"/>
    <property type="evidence" value="ECO:0007669"/>
    <property type="project" value="UniProtKB-KW"/>
</dbReference>
<proteinExistence type="predicted"/>
<dbReference type="NCBIfam" id="TIGR01983">
    <property type="entry name" value="UbiG"/>
    <property type="match status" value="1"/>
</dbReference>
<keyword evidence="7" id="KW-1185">Reference proteome</keyword>
<gene>
    <name evidence="6" type="ORF">GCM10009747_22370</name>
</gene>
<dbReference type="RefSeq" id="WP_232497574.1">
    <property type="nucleotide sequence ID" value="NZ_BAAANH010000004.1"/>
</dbReference>
<evidence type="ECO:0000313" key="6">
    <source>
        <dbReference type="EMBL" id="GAA1762491.1"/>
    </source>
</evidence>
<comment type="caution">
    <text evidence="6">The sequence shown here is derived from an EMBL/GenBank/DDBJ whole genome shotgun (WGS) entry which is preliminary data.</text>
</comment>
<dbReference type="InterPro" id="IPR013216">
    <property type="entry name" value="Methyltransf_11"/>
</dbReference>
<dbReference type="Gene3D" id="3.40.50.150">
    <property type="entry name" value="Vaccinia Virus protein VP39"/>
    <property type="match status" value="1"/>
</dbReference>
<keyword evidence="3" id="KW-0831">Ubiquinone biosynthesis</keyword>
<dbReference type="SUPFAM" id="SSF53335">
    <property type="entry name" value="S-adenosyl-L-methionine-dependent methyltransferases"/>
    <property type="match status" value="1"/>
</dbReference>
<keyword evidence="4" id="KW-0949">S-adenosyl-L-methionine</keyword>
<protein>
    <submittedName>
        <fullName evidence="6">Bifunctional 3-demethylubiquinone 3-O-methyltransferase/2-octaprenyl-6-hydroxy phenol methylase</fullName>
    </submittedName>
</protein>
<accession>A0ABP4WTE1</accession>
<dbReference type="InterPro" id="IPR010233">
    <property type="entry name" value="UbiG_MeTrfase"/>
</dbReference>
<dbReference type="InterPro" id="IPR029063">
    <property type="entry name" value="SAM-dependent_MTases_sf"/>
</dbReference>